<feature type="domain" description="Transcriptional repressor PaaX-like central Cas2-like" evidence="2">
    <location>
        <begin position="105"/>
        <end position="181"/>
    </location>
</feature>
<gene>
    <name evidence="3" type="ORF">A2556_02350</name>
</gene>
<reference evidence="3 4" key="1">
    <citation type="journal article" date="2016" name="Nat. Commun.">
        <title>Thousands of microbial genomes shed light on interconnected biogeochemical processes in an aquifer system.</title>
        <authorList>
            <person name="Anantharaman K."/>
            <person name="Brown C.T."/>
            <person name="Hug L.A."/>
            <person name="Sharon I."/>
            <person name="Castelle C.J."/>
            <person name="Probst A.J."/>
            <person name="Thomas B.C."/>
            <person name="Singh A."/>
            <person name="Wilkins M.J."/>
            <person name="Karaoz U."/>
            <person name="Brodie E.L."/>
            <person name="Williams K.H."/>
            <person name="Hubbard S.S."/>
            <person name="Banfield J.F."/>
        </authorList>
    </citation>
    <scope>NUCLEOTIDE SEQUENCE [LARGE SCALE GENOMIC DNA]</scope>
</reference>
<keyword evidence="1" id="KW-1133">Transmembrane helix</keyword>
<comment type="caution">
    <text evidence="3">The sequence shown here is derived from an EMBL/GenBank/DDBJ whole genome shotgun (WGS) entry which is preliminary data.</text>
</comment>
<evidence type="ECO:0000259" key="2">
    <source>
        <dbReference type="Pfam" id="PF20803"/>
    </source>
</evidence>
<evidence type="ECO:0000313" key="4">
    <source>
        <dbReference type="Proteomes" id="UP000177140"/>
    </source>
</evidence>
<evidence type="ECO:0000313" key="3">
    <source>
        <dbReference type="EMBL" id="OHA61572.1"/>
    </source>
</evidence>
<dbReference type="PANTHER" id="PTHR30319:SF1">
    <property type="entry name" value="TRANSCRIPTIONAL REPRESSOR PAAX"/>
    <property type="match status" value="1"/>
</dbReference>
<dbReference type="Gene3D" id="3.30.70.2650">
    <property type="match status" value="1"/>
</dbReference>
<evidence type="ECO:0000256" key="1">
    <source>
        <dbReference type="SAM" id="Phobius"/>
    </source>
</evidence>
<dbReference type="PANTHER" id="PTHR30319">
    <property type="entry name" value="PHENYLACETIC ACID REGULATOR-RELATED TRANSCRIPTIONAL REPRESSOR"/>
    <property type="match status" value="1"/>
</dbReference>
<feature type="transmembrane region" description="Helical" evidence="1">
    <location>
        <begin position="20"/>
        <end position="44"/>
    </location>
</feature>
<dbReference type="EMBL" id="MHTM01000033">
    <property type="protein sequence ID" value="OHA61572.1"/>
    <property type="molecule type" value="Genomic_DNA"/>
</dbReference>
<dbReference type="Proteomes" id="UP000177140">
    <property type="component" value="Unassembled WGS sequence"/>
</dbReference>
<accession>A0A1G2QNJ0</accession>
<keyword evidence="1" id="KW-0472">Membrane</keyword>
<organism evidence="3 4">
    <name type="scientific">Candidatus Vogelbacteria bacterium RIFOXYD2_FULL_44_9</name>
    <dbReference type="NCBI Taxonomy" id="1802441"/>
    <lineage>
        <taxon>Bacteria</taxon>
        <taxon>Candidatus Vogeliibacteriota</taxon>
    </lineage>
</organism>
<sequence length="189" mass="22203">MRIGNWEINKITDRITVSELLLMMVATVGVVSLSLVAGNAIQLLKKRKKYYRPGYLDARLKSLIKQGLLKKEIINGEKIISLTAKGERELAVFKYRQNHKGKKVRWDGKWRVVIFDIKEKYRKIRDELRIELTEVGFKQLQQSVWVTPYDCSKYVEMIKAELNTGYSVIFLVVEYIDQAEQVKMWFNLK</sequence>
<dbReference type="GO" id="GO:0006351">
    <property type="term" value="P:DNA-templated transcription"/>
    <property type="evidence" value="ECO:0007669"/>
    <property type="project" value="TreeGrafter"/>
</dbReference>
<protein>
    <recommendedName>
        <fullName evidence="2">Transcriptional repressor PaaX-like central Cas2-like domain-containing protein</fullName>
    </recommendedName>
</protein>
<dbReference type="AlphaFoldDB" id="A0A1G2QNJ0"/>
<dbReference type="InterPro" id="IPR048846">
    <property type="entry name" value="PaaX-like_central"/>
</dbReference>
<name>A0A1G2QNJ0_9BACT</name>
<proteinExistence type="predicted"/>
<keyword evidence="1" id="KW-0812">Transmembrane</keyword>
<dbReference type="Pfam" id="PF20803">
    <property type="entry name" value="PaaX_M"/>
    <property type="match status" value="1"/>
</dbReference>